<dbReference type="PROSITE" id="PS50088">
    <property type="entry name" value="ANK_REPEAT"/>
    <property type="match status" value="1"/>
</dbReference>
<evidence type="ECO:0000313" key="5">
    <source>
        <dbReference type="Proteomes" id="UP000504636"/>
    </source>
</evidence>
<feature type="repeat" description="ANK" evidence="3">
    <location>
        <begin position="98"/>
        <end position="127"/>
    </location>
</feature>
<dbReference type="SMART" id="SM00248">
    <property type="entry name" value="ANK"/>
    <property type="match status" value="2"/>
</dbReference>
<reference evidence="6" key="2">
    <citation type="submission" date="2020-04" db="EMBL/GenBank/DDBJ databases">
        <authorList>
            <consortium name="NCBI Genome Project"/>
        </authorList>
    </citation>
    <scope>NUCLEOTIDE SEQUENCE</scope>
    <source>
        <strain evidence="6">CBS 304.34</strain>
    </source>
</reference>
<evidence type="ECO:0000256" key="3">
    <source>
        <dbReference type="PROSITE-ProRule" id="PRU00023"/>
    </source>
</evidence>
<dbReference type="InterPro" id="IPR002110">
    <property type="entry name" value="Ankyrin_rpt"/>
</dbReference>
<keyword evidence="1" id="KW-0677">Repeat</keyword>
<accession>A0A6A6YD55</accession>
<evidence type="ECO:0008006" key="7">
    <source>
        <dbReference type="Google" id="ProtNLM"/>
    </source>
</evidence>
<dbReference type="PANTHER" id="PTHR24198">
    <property type="entry name" value="ANKYRIN REPEAT AND PROTEIN KINASE DOMAIN-CONTAINING PROTEIN"/>
    <property type="match status" value="1"/>
</dbReference>
<dbReference type="Pfam" id="PF12796">
    <property type="entry name" value="Ank_2"/>
    <property type="match status" value="1"/>
</dbReference>
<dbReference type="AlphaFoldDB" id="A0A6A6YD55"/>
<dbReference type="GeneID" id="54469855"/>
<evidence type="ECO:0000313" key="6">
    <source>
        <dbReference type="RefSeq" id="XP_033573716.1"/>
    </source>
</evidence>
<evidence type="ECO:0000256" key="1">
    <source>
        <dbReference type="ARBA" id="ARBA00022737"/>
    </source>
</evidence>
<evidence type="ECO:0000313" key="4">
    <source>
        <dbReference type="EMBL" id="KAF2806752.1"/>
    </source>
</evidence>
<gene>
    <name evidence="4 6" type="ORF">BDZ99DRAFT_84831</name>
</gene>
<dbReference type="PROSITE" id="PS50297">
    <property type="entry name" value="ANK_REP_REGION"/>
    <property type="match status" value="1"/>
</dbReference>
<reference evidence="4 6" key="1">
    <citation type="journal article" date="2020" name="Stud. Mycol.">
        <title>101 Dothideomycetes genomes: a test case for predicting lifestyles and emergence of pathogens.</title>
        <authorList>
            <person name="Haridas S."/>
            <person name="Albert R."/>
            <person name="Binder M."/>
            <person name="Bloem J."/>
            <person name="Labutti K."/>
            <person name="Salamov A."/>
            <person name="Andreopoulos B."/>
            <person name="Baker S."/>
            <person name="Barry K."/>
            <person name="Bills G."/>
            <person name="Bluhm B."/>
            <person name="Cannon C."/>
            <person name="Castanera R."/>
            <person name="Culley D."/>
            <person name="Daum C."/>
            <person name="Ezra D."/>
            <person name="Gonzalez J."/>
            <person name="Henrissat B."/>
            <person name="Kuo A."/>
            <person name="Liang C."/>
            <person name="Lipzen A."/>
            <person name="Lutzoni F."/>
            <person name="Magnuson J."/>
            <person name="Mondo S."/>
            <person name="Nolan M."/>
            <person name="Ohm R."/>
            <person name="Pangilinan J."/>
            <person name="Park H.-J."/>
            <person name="Ramirez L."/>
            <person name="Alfaro M."/>
            <person name="Sun H."/>
            <person name="Tritt A."/>
            <person name="Yoshinaga Y."/>
            <person name="Zwiers L.-H."/>
            <person name="Turgeon B."/>
            <person name="Goodwin S."/>
            <person name="Spatafora J."/>
            <person name="Crous P."/>
            <person name="Grigoriev I."/>
        </authorList>
    </citation>
    <scope>NUCLEOTIDE SEQUENCE</scope>
    <source>
        <strain evidence="4 6">CBS 304.34</strain>
    </source>
</reference>
<keyword evidence="5" id="KW-1185">Reference proteome</keyword>
<dbReference type="EMBL" id="MU003706">
    <property type="protein sequence ID" value="KAF2806752.1"/>
    <property type="molecule type" value="Genomic_DNA"/>
</dbReference>
<dbReference type="PANTHER" id="PTHR24198:SF165">
    <property type="entry name" value="ANKYRIN REPEAT-CONTAINING PROTEIN-RELATED"/>
    <property type="match status" value="1"/>
</dbReference>
<protein>
    <recommendedName>
        <fullName evidence="7">Ankyrin</fullName>
    </recommendedName>
</protein>
<organism evidence="4">
    <name type="scientific">Mytilinidion resinicola</name>
    <dbReference type="NCBI Taxonomy" id="574789"/>
    <lineage>
        <taxon>Eukaryota</taxon>
        <taxon>Fungi</taxon>
        <taxon>Dikarya</taxon>
        <taxon>Ascomycota</taxon>
        <taxon>Pezizomycotina</taxon>
        <taxon>Dothideomycetes</taxon>
        <taxon>Pleosporomycetidae</taxon>
        <taxon>Mytilinidiales</taxon>
        <taxon>Mytilinidiaceae</taxon>
        <taxon>Mytilinidion</taxon>
    </lineage>
</organism>
<proteinExistence type="predicted"/>
<dbReference type="SUPFAM" id="SSF48403">
    <property type="entry name" value="Ankyrin repeat"/>
    <property type="match status" value="1"/>
</dbReference>
<evidence type="ECO:0000256" key="2">
    <source>
        <dbReference type="ARBA" id="ARBA00023043"/>
    </source>
</evidence>
<dbReference type="InterPro" id="IPR036770">
    <property type="entry name" value="Ankyrin_rpt-contain_sf"/>
</dbReference>
<keyword evidence="2 3" id="KW-0040">ANK repeat</keyword>
<dbReference type="Proteomes" id="UP000504636">
    <property type="component" value="Unplaced"/>
</dbReference>
<dbReference type="OrthoDB" id="5369447at2759"/>
<reference evidence="6" key="3">
    <citation type="submission" date="2025-04" db="UniProtKB">
        <authorList>
            <consortium name="RefSeq"/>
        </authorList>
    </citation>
    <scope>IDENTIFICATION</scope>
    <source>
        <strain evidence="6">CBS 304.34</strain>
    </source>
</reference>
<dbReference type="RefSeq" id="XP_033573716.1">
    <property type="nucleotide sequence ID" value="XM_033728962.1"/>
</dbReference>
<dbReference type="Gene3D" id="1.25.40.20">
    <property type="entry name" value="Ankyrin repeat-containing domain"/>
    <property type="match status" value="1"/>
</dbReference>
<name>A0A6A6YD55_9PEZI</name>
<sequence length="180" mass="20264">MSRFAECEKSVAKNEVLKAVCRTALGNLEATNMFSCLMADTYYDRQMLPRDWRDDEESRIDISQCSLLVAIAARYDEVQQSMLSSIADIDFETKYFGSPLHSACYAGHSDTVRLLLDQGADIHRVPRIMHEKRPSIYIAAASGRPDVVELLLEPRYDLDTSTRIFGWAAVAAVPKTLILQ</sequence>